<comment type="caution">
    <text evidence="1">The sequence shown here is derived from an EMBL/GenBank/DDBJ whole genome shotgun (WGS) entry which is preliminary data.</text>
</comment>
<evidence type="ECO:0000313" key="1">
    <source>
        <dbReference type="EMBL" id="RLE52578.1"/>
    </source>
</evidence>
<reference evidence="1 2" key="1">
    <citation type="submission" date="2018-06" db="EMBL/GenBank/DDBJ databases">
        <title>Extensive metabolic versatility and redundancy in microbially diverse, dynamic hydrothermal sediments.</title>
        <authorList>
            <person name="Dombrowski N."/>
            <person name="Teske A."/>
            <person name="Baker B.J."/>
        </authorList>
    </citation>
    <scope>NUCLEOTIDE SEQUENCE [LARGE SCALE GENOMIC DNA]</scope>
    <source>
        <strain evidence="1">B20_G2</strain>
    </source>
</reference>
<sequence length="174" mass="18396">MTITLSLASTRLLGIVESFTINTDANGEATVTLSYAPESENYVSLFVKNPLRYAELVSLAGTSLTVKIRKIGTRYDKAAGVDSTTLPEGVSLATSKVSTDSVSHVGNLQVQYASAGSGGQNTAKAFTTSSHSHGISYLYEHQHTFTPTELGSDTSDLIAANETGIVLVVTYRKA</sequence>
<dbReference type="EMBL" id="QMRA01000110">
    <property type="protein sequence ID" value="RLE52578.1"/>
    <property type="molecule type" value="Genomic_DNA"/>
</dbReference>
<dbReference type="AlphaFoldDB" id="A0A497F0Y6"/>
<name>A0A497F0Y6_9CREN</name>
<accession>A0A497F0Y6</accession>
<dbReference type="Proteomes" id="UP000269499">
    <property type="component" value="Unassembled WGS sequence"/>
</dbReference>
<proteinExistence type="predicted"/>
<protein>
    <submittedName>
        <fullName evidence="1">Uncharacterized protein</fullName>
    </submittedName>
</protein>
<gene>
    <name evidence="1" type="ORF">DRJ26_04565</name>
</gene>
<evidence type="ECO:0000313" key="2">
    <source>
        <dbReference type="Proteomes" id="UP000269499"/>
    </source>
</evidence>
<organism evidence="1 2">
    <name type="scientific">Thermoproteota archaeon</name>
    <dbReference type="NCBI Taxonomy" id="2056631"/>
    <lineage>
        <taxon>Archaea</taxon>
        <taxon>Thermoproteota</taxon>
    </lineage>
</organism>